<name>A0A655J4X2_MYCTX</name>
<evidence type="ECO:0000313" key="6">
    <source>
        <dbReference type="EMBL" id="CPA50423.1"/>
    </source>
</evidence>
<dbReference type="Proteomes" id="UP000048289">
    <property type="component" value="Unassembled WGS sequence"/>
</dbReference>
<feature type="compositionally biased region" description="Low complexity" evidence="1">
    <location>
        <begin position="1"/>
        <end position="16"/>
    </location>
</feature>
<evidence type="ECO:0000313" key="8">
    <source>
        <dbReference type="Proteomes" id="UP000039217"/>
    </source>
</evidence>
<evidence type="ECO:0000313" key="7">
    <source>
        <dbReference type="Proteomes" id="UP000039021"/>
    </source>
</evidence>
<evidence type="ECO:0000313" key="11">
    <source>
        <dbReference type="Proteomes" id="UP000048289"/>
    </source>
</evidence>
<dbReference type="EMBL" id="CFOE01000560">
    <property type="protein sequence ID" value="CFE43064.1"/>
    <property type="molecule type" value="Genomic_DNA"/>
</dbReference>
<evidence type="ECO:0000313" key="9">
    <source>
        <dbReference type="Proteomes" id="UP000045842"/>
    </source>
</evidence>
<evidence type="ECO:0000313" key="4">
    <source>
        <dbReference type="EMBL" id="CNU09053.1"/>
    </source>
</evidence>
<accession>A0A655J4X2</accession>
<dbReference type="AntiFam" id="ANF00170">
    <property type="entry name" value="Shadow ORF (opposite rpoB)"/>
</dbReference>
<dbReference type="EMBL" id="CSAD01000807">
    <property type="protein sequence ID" value="COW44904.1"/>
    <property type="molecule type" value="Genomic_DNA"/>
</dbReference>
<feature type="region of interest" description="Disordered" evidence="1">
    <location>
        <begin position="1"/>
        <end position="29"/>
    </location>
</feature>
<dbReference type="Proteomes" id="UP000045842">
    <property type="component" value="Unassembled WGS sequence"/>
</dbReference>
<sequence>MALPSASTSTSPSRLGSVHDNRPCSSASWAPSNTGVDTMAFGCASSSSSGSLAAQSGTPLAASTFQPLWAHQPRWVSKIWPMFIRRGTPWVFKIMSTGVPSARNGMSSTGRILPITPLLPCRPASLSPSEILRF</sequence>
<dbReference type="EMBL" id="CSBK01003030">
    <property type="protein sequence ID" value="CPA50423.1"/>
    <property type="molecule type" value="Genomic_DNA"/>
</dbReference>
<evidence type="ECO:0000313" key="3">
    <source>
        <dbReference type="EMBL" id="CFE51285.1"/>
    </source>
</evidence>
<evidence type="ECO:0000313" key="5">
    <source>
        <dbReference type="EMBL" id="COW44904.1"/>
    </source>
</evidence>
<proteinExistence type="predicted"/>
<dbReference type="EMBL" id="CFOH01000273">
    <property type="protein sequence ID" value="CFE51285.1"/>
    <property type="molecule type" value="Genomic_DNA"/>
</dbReference>
<evidence type="ECO:0000256" key="1">
    <source>
        <dbReference type="SAM" id="MobiDB-lite"/>
    </source>
</evidence>
<reference evidence="6" key="1">
    <citation type="submission" date="2015-03" db="EMBL/GenBank/DDBJ databases">
        <authorList>
            <consortium name="Pathogen Informatics"/>
            <person name="Murphy D."/>
        </authorList>
    </citation>
    <scope>NUCLEOTIDE SEQUENCE</scope>
    <source>
        <strain evidence="6">N09902308</strain>
    </source>
</reference>
<gene>
    <name evidence="4" type="ORF">ERS007661_00041</name>
    <name evidence="5" type="ORF">ERS007679_03876</name>
    <name evidence="2" type="ORF">ERS007681_03327</name>
    <name evidence="3" type="ORF">ERS007688_01892</name>
    <name evidence="6" type="ORF">ERS007739_04648</name>
</gene>
<dbReference type="Proteomes" id="UP000046947">
    <property type="component" value="Unassembled WGS sequence"/>
</dbReference>
<dbReference type="Proteomes" id="UP000039021">
    <property type="component" value="Unassembled WGS sequence"/>
</dbReference>
<organism evidence="5 9">
    <name type="scientific">Mycobacterium tuberculosis</name>
    <dbReference type="NCBI Taxonomy" id="1773"/>
    <lineage>
        <taxon>Bacteria</taxon>
        <taxon>Bacillati</taxon>
        <taxon>Actinomycetota</taxon>
        <taxon>Actinomycetes</taxon>
        <taxon>Mycobacteriales</taxon>
        <taxon>Mycobacteriaceae</taxon>
        <taxon>Mycobacterium</taxon>
        <taxon>Mycobacterium tuberculosis complex</taxon>
    </lineage>
</organism>
<protein>
    <submittedName>
        <fullName evidence="5">Uncharacterized protein</fullName>
    </submittedName>
</protein>
<dbReference type="Proteomes" id="UP000039217">
    <property type="component" value="Unassembled WGS sequence"/>
</dbReference>
<evidence type="ECO:0000313" key="10">
    <source>
        <dbReference type="Proteomes" id="UP000046947"/>
    </source>
</evidence>
<dbReference type="EMBL" id="CQQC01000004">
    <property type="protein sequence ID" value="CNU09053.1"/>
    <property type="molecule type" value="Genomic_DNA"/>
</dbReference>
<reference evidence="7 8" key="2">
    <citation type="submission" date="2015-03" db="EMBL/GenBank/DDBJ databases">
        <authorList>
            <consortium name="Pathogen Informatics"/>
        </authorList>
    </citation>
    <scope>NUCLEOTIDE SEQUENCE [LARGE SCALE GENOMIC DNA]</scope>
    <source>
        <strain evidence="4 8">D00501624</strain>
        <strain evidence="5 9">G09801536</strain>
        <strain evidence="2 11">G09901357</strain>
        <strain evidence="3 10">H09601792</strain>
        <strain evidence="7">N09902308</strain>
    </source>
</reference>
<dbReference type="AlphaFoldDB" id="A0A655J4X2"/>
<evidence type="ECO:0000313" key="2">
    <source>
        <dbReference type="EMBL" id="CFE43064.1"/>
    </source>
</evidence>